<proteinExistence type="predicted"/>
<organism evidence="1 2">
    <name type="scientific">Gossypium barbadense</name>
    <name type="common">Sea Island cotton</name>
    <name type="synonym">Hibiscus barbadensis</name>
    <dbReference type="NCBI Taxonomy" id="3634"/>
    <lineage>
        <taxon>Eukaryota</taxon>
        <taxon>Viridiplantae</taxon>
        <taxon>Streptophyta</taxon>
        <taxon>Embryophyta</taxon>
        <taxon>Tracheophyta</taxon>
        <taxon>Spermatophyta</taxon>
        <taxon>Magnoliopsida</taxon>
        <taxon>eudicotyledons</taxon>
        <taxon>Gunneridae</taxon>
        <taxon>Pentapetalae</taxon>
        <taxon>rosids</taxon>
        <taxon>malvids</taxon>
        <taxon>Malvales</taxon>
        <taxon>Malvaceae</taxon>
        <taxon>Malvoideae</taxon>
        <taxon>Gossypium</taxon>
    </lineage>
</organism>
<sequence length="65" mass="7390">MGWSRGANPRDEAWVVRPRRSGGVDLIRQGWNKKDPNVSHEGYGYATILPEQGIYLAAPLYWPVH</sequence>
<evidence type="ECO:0000313" key="2">
    <source>
        <dbReference type="Proteomes" id="UP000239757"/>
    </source>
</evidence>
<gene>
    <name evidence="1" type="ORF">GOBAR_AA36117</name>
</gene>
<dbReference type="EMBL" id="KZ669778">
    <property type="protein sequence ID" value="PPR84596.1"/>
    <property type="molecule type" value="Genomic_DNA"/>
</dbReference>
<name>A0A2P5W0I4_GOSBA</name>
<protein>
    <submittedName>
        <fullName evidence="1">Uncharacterized protein</fullName>
    </submittedName>
</protein>
<dbReference type="AlphaFoldDB" id="A0A2P5W0I4"/>
<dbReference type="OrthoDB" id="1002040at2759"/>
<evidence type="ECO:0000313" key="1">
    <source>
        <dbReference type="EMBL" id="PPR84596.1"/>
    </source>
</evidence>
<dbReference type="Proteomes" id="UP000239757">
    <property type="component" value="Unassembled WGS sequence"/>
</dbReference>
<reference evidence="1 2" key="1">
    <citation type="submission" date="2015-01" db="EMBL/GenBank/DDBJ databases">
        <title>Genome of allotetraploid Gossypium barbadense reveals genomic plasticity and fiber elongation in cotton evolution.</title>
        <authorList>
            <person name="Chen X."/>
            <person name="Liu X."/>
            <person name="Zhao B."/>
            <person name="Zheng H."/>
            <person name="Hu Y."/>
            <person name="Lu G."/>
            <person name="Yang C."/>
            <person name="Chen J."/>
            <person name="Shan C."/>
            <person name="Zhang L."/>
            <person name="Zhou Y."/>
            <person name="Wang L."/>
            <person name="Guo W."/>
            <person name="Bai Y."/>
            <person name="Ruan J."/>
            <person name="Shangguan X."/>
            <person name="Mao Y."/>
            <person name="Jiang J."/>
            <person name="Zhu Y."/>
            <person name="Lei J."/>
            <person name="Kang H."/>
            <person name="Chen S."/>
            <person name="He X."/>
            <person name="Wang R."/>
            <person name="Wang Y."/>
            <person name="Chen J."/>
            <person name="Wang L."/>
            <person name="Yu S."/>
            <person name="Wang B."/>
            <person name="Wei J."/>
            <person name="Song S."/>
            <person name="Lu X."/>
            <person name="Gao Z."/>
            <person name="Gu W."/>
            <person name="Deng X."/>
            <person name="Ma D."/>
            <person name="Wang S."/>
            <person name="Liang W."/>
            <person name="Fang L."/>
            <person name="Cai C."/>
            <person name="Zhu X."/>
            <person name="Zhou B."/>
            <person name="Zhang Y."/>
            <person name="Chen Z."/>
            <person name="Xu S."/>
            <person name="Zhu R."/>
            <person name="Wang S."/>
            <person name="Zhang T."/>
            <person name="Zhao G."/>
        </authorList>
    </citation>
    <scope>NUCLEOTIDE SEQUENCE [LARGE SCALE GENOMIC DNA]</scope>
    <source>
        <strain evidence="2">cv. Xinhai21</strain>
        <tissue evidence="1">Leaf</tissue>
    </source>
</reference>
<accession>A0A2P5W0I4</accession>